<evidence type="ECO:0008006" key="5">
    <source>
        <dbReference type="Google" id="ProtNLM"/>
    </source>
</evidence>
<name>A0A8S1NY79_PARPR</name>
<proteinExistence type="predicted"/>
<keyword evidence="4" id="KW-1185">Reference proteome</keyword>
<reference evidence="3" key="1">
    <citation type="submission" date="2021-01" db="EMBL/GenBank/DDBJ databases">
        <authorList>
            <consortium name="Genoscope - CEA"/>
            <person name="William W."/>
        </authorList>
    </citation>
    <scope>NUCLEOTIDE SEQUENCE</scope>
</reference>
<feature type="repeat" description="WD" evidence="1">
    <location>
        <begin position="246"/>
        <end position="278"/>
    </location>
</feature>
<dbReference type="AlphaFoldDB" id="A0A8S1NY79"/>
<organism evidence="3 4">
    <name type="scientific">Paramecium primaurelia</name>
    <dbReference type="NCBI Taxonomy" id="5886"/>
    <lineage>
        <taxon>Eukaryota</taxon>
        <taxon>Sar</taxon>
        <taxon>Alveolata</taxon>
        <taxon>Ciliophora</taxon>
        <taxon>Intramacronucleata</taxon>
        <taxon>Oligohymenophorea</taxon>
        <taxon>Peniculida</taxon>
        <taxon>Parameciidae</taxon>
        <taxon>Paramecium</taxon>
    </lineage>
</organism>
<dbReference type="GO" id="GO:0016226">
    <property type="term" value="P:iron-sulfur cluster assembly"/>
    <property type="evidence" value="ECO:0007669"/>
    <property type="project" value="TreeGrafter"/>
</dbReference>
<feature type="coiled-coil region" evidence="2">
    <location>
        <begin position="10"/>
        <end position="45"/>
    </location>
</feature>
<dbReference type="PANTHER" id="PTHR19920:SF0">
    <property type="entry name" value="CYTOSOLIC IRON-SULFUR PROTEIN ASSEMBLY PROTEIN CIAO1-RELATED"/>
    <property type="match status" value="1"/>
</dbReference>
<dbReference type="EMBL" id="CAJJDM010000099">
    <property type="protein sequence ID" value="CAD8094693.1"/>
    <property type="molecule type" value="Genomic_DNA"/>
</dbReference>
<evidence type="ECO:0000256" key="2">
    <source>
        <dbReference type="SAM" id="Coils"/>
    </source>
</evidence>
<keyword evidence="1" id="KW-0853">WD repeat</keyword>
<evidence type="ECO:0000313" key="4">
    <source>
        <dbReference type="Proteomes" id="UP000688137"/>
    </source>
</evidence>
<dbReference type="InterPro" id="IPR001680">
    <property type="entry name" value="WD40_rpt"/>
</dbReference>
<keyword evidence="2" id="KW-0175">Coiled coil</keyword>
<protein>
    <recommendedName>
        <fullName evidence="5">WD40-repeat-containing domain</fullName>
    </recommendedName>
</protein>
<gene>
    <name evidence="3" type="ORF">PPRIM_AZ9-3.1.T0960166</name>
</gene>
<accession>A0A8S1NY79</accession>
<comment type="caution">
    <text evidence="3">The sequence shown here is derived from an EMBL/GenBank/DDBJ whole genome shotgun (WGS) entry which is preliminary data.</text>
</comment>
<feature type="coiled-coil region" evidence="2">
    <location>
        <begin position="92"/>
        <end position="119"/>
    </location>
</feature>
<dbReference type="Proteomes" id="UP000688137">
    <property type="component" value="Unassembled WGS sequence"/>
</dbReference>
<dbReference type="SMART" id="SM00320">
    <property type="entry name" value="WD40"/>
    <property type="match status" value="4"/>
</dbReference>
<dbReference type="PROSITE" id="PS50082">
    <property type="entry name" value="WD_REPEATS_2"/>
    <property type="match status" value="2"/>
</dbReference>
<dbReference type="Pfam" id="PF00400">
    <property type="entry name" value="WD40"/>
    <property type="match status" value="3"/>
</dbReference>
<dbReference type="OMA" id="NCILIIE"/>
<evidence type="ECO:0000256" key="1">
    <source>
        <dbReference type="PROSITE-ProRule" id="PRU00221"/>
    </source>
</evidence>
<feature type="repeat" description="WD" evidence="1">
    <location>
        <begin position="201"/>
        <end position="232"/>
    </location>
</feature>
<dbReference type="PANTHER" id="PTHR19920">
    <property type="entry name" value="WD40 PROTEIN CIAO1"/>
    <property type="match status" value="1"/>
</dbReference>
<sequence>MQAVSESIIRKEYERKVNECIENAQQAIENSFKNIDAKLDELLNKECNWINVITSQKQQQQELPNVNSNILHKFQDDNFQKQICEEVTSLIKINIQHQVQKKEQQYQELIKQNQTQLEHQIKQNDSQINSQTIEQSSSLVATQSNLKPFTYELIKQNSIKLDQWCYAIAVNKDCSILIAGCNSQIKVFEFIQGILRQVQILSEHLSSVHTLNFMQRSDHFISGSQDSSMIIWARNQNNSWICQQILNGHTYGIYCLLLNNNEDYIVSGSQDSKIKFWQKQNGWLCSQTITHHTNPVLGLSFNEQQNILISCGQDNCILIIEQPELNKQWIVIQKITVEQLGYRLCFIDNNTFTFYPNSRQYINVFEMNNTNKQYTKIKDIPVKSGIDNFFFASQYIKSKCMLVNKNGSNVSLIRKKQNGEFMIEESIEFGTYYIFGQMTDDGQYLITWDIQSKEIQIRKYQEQ</sequence>
<dbReference type="GO" id="GO:0097361">
    <property type="term" value="C:cytosolic [4Fe-4S] assembly targeting complex"/>
    <property type="evidence" value="ECO:0007669"/>
    <property type="project" value="TreeGrafter"/>
</dbReference>
<dbReference type="PROSITE" id="PS50294">
    <property type="entry name" value="WD_REPEATS_REGION"/>
    <property type="match status" value="2"/>
</dbReference>
<evidence type="ECO:0000313" key="3">
    <source>
        <dbReference type="EMBL" id="CAD8094693.1"/>
    </source>
</evidence>